<dbReference type="SUPFAM" id="SSF55804">
    <property type="entry name" value="Phoshotransferase/anion transport protein"/>
    <property type="match status" value="1"/>
</dbReference>
<sequence>MNERQTNLIQKLLFHEAEPLRVQQLADELDCSEKTVRNDLKIIEKFLREYSSANLIRKPGIGVQLSIDEVEKKKIFNILYQSEGNTEQDRLIEIGYRLLVENKPLTLQNLTEHYFATPSEIRNDLLMISKWLHSFDLEVVSKQRLGSVVKGDELDKRNALAHLPELVSDKSYSSEYILQLFPKYEARLVSRSITRMLEQWNWELSEEKVESLIIHALVMMKRTRQSSSIILTPQEIHKAQQSKEYVMTEDFLAPIETMMKLQLPDSEKTYFTWHLMSCNHNGLADNFNSETNQLTNKILYQLTTQLQIMTMTDFRSDSILMDGLKVHLPPTIHRVQYGLSIRNPMLYEIKKMYPYMFSMIVMALEDVNKTYSIKIPEDEAAYLVLHFQASIERLQKKRETKKRVLIVCELGVGMSHLLQAKLEQSYKGMEIIACIGVRDLDDMMQKQSIDFILSTRELDEQNVPHLVISPLLKAEDRKKLDQFLQQSSQKPLFSNELWELLNNGASHFRVEPMHKYEVIEMLGRDLAERELVTPTFPHRAVMRERTSATAIGGGIAIPHAPPEEVNESCIALAVMKEPIEWANERVSIIFLLAIAKQDQAKIRSLMHMISRMSTKPEVVQQIIKARHIKELEQVIG</sequence>
<dbReference type="Gene3D" id="3.40.930.10">
    <property type="entry name" value="Mannitol-specific EII, Chain A"/>
    <property type="match status" value="1"/>
</dbReference>
<dbReference type="Gene3D" id="1.10.1790.10">
    <property type="entry name" value="PRD domain"/>
    <property type="match status" value="2"/>
</dbReference>
<dbReference type="KEGG" id="hmn:HM131_06170"/>
<dbReference type="PROSITE" id="PS51372">
    <property type="entry name" value="PRD_2"/>
    <property type="match status" value="2"/>
</dbReference>
<dbReference type="InterPro" id="IPR002178">
    <property type="entry name" value="PTS_EIIA_type-2_dom"/>
</dbReference>
<feature type="domain" description="PRD" evidence="5">
    <location>
        <begin position="286"/>
        <end position="397"/>
    </location>
</feature>
<dbReference type="Proteomes" id="UP000192527">
    <property type="component" value="Chromosome"/>
</dbReference>
<feature type="domain" description="PRD" evidence="5">
    <location>
        <begin position="180"/>
        <end position="285"/>
    </location>
</feature>
<proteinExistence type="predicted"/>
<dbReference type="Pfam" id="PF00874">
    <property type="entry name" value="PRD"/>
    <property type="match status" value="2"/>
</dbReference>
<evidence type="ECO:0000259" key="5">
    <source>
        <dbReference type="PROSITE" id="PS51372"/>
    </source>
</evidence>
<dbReference type="Pfam" id="PF08279">
    <property type="entry name" value="HTH_11"/>
    <property type="match status" value="1"/>
</dbReference>
<dbReference type="RefSeq" id="WP_085028925.1">
    <property type="nucleotide sequence ID" value="NZ_CP020772.1"/>
</dbReference>
<dbReference type="OrthoDB" id="3175596at2"/>
<evidence type="ECO:0000259" key="3">
    <source>
        <dbReference type="PROSITE" id="PS51094"/>
    </source>
</evidence>
<evidence type="ECO:0000259" key="4">
    <source>
        <dbReference type="PROSITE" id="PS51099"/>
    </source>
</evidence>
<dbReference type="Gene3D" id="3.40.50.2300">
    <property type="match status" value="1"/>
</dbReference>
<organism evidence="6 7">
    <name type="scientific">Halobacillus mangrovi</name>
    <dbReference type="NCBI Taxonomy" id="402384"/>
    <lineage>
        <taxon>Bacteria</taxon>
        <taxon>Bacillati</taxon>
        <taxon>Bacillota</taxon>
        <taxon>Bacilli</taxon>
        <taxon>Bacillales</taxon>
        <taxon>Bacillaceae</taxon>
        <taxon>Halobacillus</taxon>
    </lineage>
</organism>
<protein>
    <submittedName>
        <fullName evidence="6">Uncharacterized protein</fullName>
    </submittedName>
</protein>
<dbReference type="InterPro" id="IPR011608">
    <property type="entry name" value="PRD"/>
</dbReference>
<feature type="domain" description="PTS EIIA type-2" evidence="3">
    <location>
        <begin position="499"/>
        <end position="636"/>
    </location>
</feature>
<dbReference type="InterPro" id="IPR016152">
    <property type="entry name" value="PTrfase/Anion_transptr"/>
</dbReference>
<name>A0A1W5ZT11_9BACI</name>
<evidence type="ECO:0000256" key="1">
    <source>
        <dbReference type="ARBA" id="ARBA00022679"/>
    </source>
</evidence>
<reference evidence="6 7" key="1">
    <citation type="submission" date="2017-04" db="EMBL/GenBank/DDBJ databases">
        <title>The whole genome sequencing and assembly of Halobacillus mangrovi strain.</title>
        <authorList>
            <person name="Lee S.-J."/>
            <person name="Park M.-K."/>
            <person name="Kim J.-Y."/>
            <person name="Lee Y.-J."/>
            <person name="Yi H."/>
            <person name="Bahn Y.-S."/>
            <person name="Kim J.F."/>
            <person name="Lee D.-W."/>
        </authorList>
    </citation>
    <scope>NUCLEOTIDE SEQUENCE [LARGE SCALE GENOMIC DNA]</scope>
    <source>
        <strain evidence="6 7">KTB 131</strain>
    </source>
</reference>
<dbReference type="InterPro" id="IPR050661">
    <property type="entry name" value="BglG_antiterminators"/>
</dbReference>
<dbReference type="Gene3D" id="1.10.10.10">
    <property type="entry name" value="Winged helix-like DNA-binding domain superfamily/Winged helix DNA-binding domain"/>
    <property type="match status" value="2"/>
</dbReference>
<dbReference type="AlphaFoldDB" id="A0A1W5ZT11"/>
<dbReference type="InterPro" id="IPR036095">
    <property type="entry name" value="PTS_EIIB-like_sf"/>
</dbReference>
<dbReference type="PANTHER" id="PTHR30185:SF12">
    <property type="entry name" value="TRANSCRIPTIONAL REGULATOR MANR"/>
    <property type="match status" value="1"/>
</dbReference>
<dbReference type="PROSITE" id="PS00372">
    <property type="entry name" value="PTS_EIIA_TYPE_2_HIS"/>
    <property type="match status" value="1"/>
</dbReference>
<dbReference type="InterPro" id="IPR036388">
    <property type="entry name" value="WH-like_DNA-bd_sf"/>
</dbReference>
<dbReference type="PROSITE" id="PS51099">
    <property type="entry name" value="PTS_EIIB_TYPE_2"/>
    <property type="match status" value="1"/>
</dbReference>
<dbReference type="GO" id="GO:0008982">
    <property type="term" value="F:protein-N(PI)-phosphohistidine-sugar phosphotransferase activity"/>
    <property type="evidence" value="ECO:0007669"/>
    <property type="project" value="InterPro"/>
</dbReference>
<dbReference type="EMBL" id="CP020772">
    <property type="protein sequence ID" value="ARI76446.1"/>
    <property type="molecule type" value="Genomic_DNA"/>
</dbReference>
<evidence type="ECO:0000313" key="7">
    <source>
        <dbReference type="Proteomes" id="UP000192527"/>
    </source>
</evidence>
<dbReference type="GO" id="GO:0006355">
    <property type="term" value="P:regulation of DNA-templated transcription"/>
    <property type="evidence" value="ECO:0007669"/>
    <property type="project" value="InterPro"/>
</dbReference>
<keyword evidence="2" id="KW-0677">Repeat</keyword>
<dbReference type="CDD" id="cd00211">
    <property type="entry name" value="PTS_IIA_fru"/>
    <property type="match status" value="1"/>
</dbReference>
<evidence type="ECO:0000313" key="6">
    <source>
        <dbReference type="EMBL" id="ARI76446.1"/>
    </source>
</evidence>
<dbReference type="GO" id="GO:0009401">
    <property type="term" value="P:phosphoenolpyruvate-dependent sugar phosphotransferase system"/>
    <property type="evidence" value="ECO:0007669"/>
    <property type="project" value="InterPro"/>
</dbReference>
<dbReference type="InterPro" id="IPR036634">
    <property type="entry name" value="PRD_sf"/>
</dbReference>
<dbReference type="STRING" id="402384.HM131_06170"/>
<keyword evidence="1" id="KW-0808">Transferase</keyword>
<keyword evidence="7" id="KW-1185">Reference proteome</keyword>
<dbReference type="PROSITE" id="PS51094">
    <property type="entry name" value="PTS_EIIA_TYPE_2"/>
    <property type="match status" value="1"/>
</dbReference>
<gene>
    <name evidence="6" type="ORF">HM131_06170</name>
</gene>
<dbReference type="SUPFAM" id="SSF63520">
    <property type="entry name" value="PTS-regulatory domain, PRD"/>
    <property type="match status" value="2"/>
</dbReference>
<dbReference type="InterPro" id="IPR013196">
    <property type="entry name" value="HTH_11"/>
</dbReference>
<evidence type="ECO:0000256" key="2">
    <source>
        <dbReference type="ARBA" id="ARBA00022737"/>
    </source>
</evidence>
<dbReference type="PANTHER" id="PTHR30185">
    <property type="entry name" value="CRYPTIC BETA-GLUCOSIDE BGL OPERON ANTITERMINATOR"/>
    <property type="match status" value="1"/>
</dbReference>
<feature type="domain" description="PTS EIIB type-2" evidence="4">
    <location>
        <begin position="402"/>
        <end position="492"/>
    </location>
</feature>
<dbReference type="CDD" id="cd05568">
    <property type="entry name" value="PTS_IIB_bgl_like"/>
    <property type="match status" value="1"/>
</dbReference>
<dbReference type="Pfam" id="PF00359">
    <property type="entry name" value="PTS_EIIA_2"/>
    <property type="match status" value="1"/>
</dbReference>
<dbReference type="SUPFAM" id="SSF52794">
    <property type="entry name" value="PTS system IIB component-like"/>
    <property type="match status" value="1"/>
</dbReference>
<accession>A0A1W5ZT11</accession>
<dbReference type="InterPro" id="IPR013011">
    <property type="entry name" value="PTS_EIIB_2"/>
</dbReference>